<dbReference type="Pfam" id="PF01032">
    <property type="entry name" value="FecCD"/>
    <property type="match status" value="1"/>
</dbReference>
<dbReference type="GO" id="GO:0033214">
    <property type="term" value="P:siderophore-iron import into cell"/>
    <property type="evidence" value="ECO:0007669"/>
    <property type="project" value="TreeGrafter"/>
</dbReference>
<dbReference type="RefSeq" id="WP_119532015.1">
    <property type="nucleotide sequence ID" value="NZ_JBHSSP010000028.1"/>
</dbReference>
<evidence type="ECO:0000256" key="6">
    <source>
        <dbReference type="ARBA" id="ARBA00022989"/>
    </source>
</evidence>
<feature type="transmembrane region" description="Helical" evidence="8">
    <location>
        <begin position="36"/>
        <end position="67"/>
    </location>
</feature>
<dbReference type="GO" id="GO:0022857">
    <property type="term" value="F:transmembrane transporter activity"/>
    <property type="evidence" value="ECO:0007669"/>
    <property type="project" value="InterPro"/>
</dbReference>
<evidence type="ECO:0000313" key="10">
    <source>
        <dbReference type="Proteomes" id="UP000265916"/>
    </source>
</evidence>
<dbReference type="SUPFAM" id="SSF81345">
    <property type="entry name" value="ABC transporter involved in vitamin B12 uptake, BtuC"/>
    <property type="match status" value="1"/>
</dbReference>
<gene>
    <name evidence="9" type="ORF">CKF58_06115</name>
</gene>
<dbReference type="Gene3D" id="1.10.3470.10">
    <property type="entry name" value="ABC transporter involved in vitamin B12 uptake, BtuC"/>
    <property type="match status" value="1"/>
</dbReference>
<evidence type="ECO:0000256" key="1">
    <source>
        <dbReference type="ARBA" id="ARBA00004651"/>
    </source>
</evidence>
<keyword evidence="10" id="KW-1185">Reference proteome</keyword>
<evidence type="ECO:0008006" key="11">
    <source>
        <dbReference type="Google" id="ProtNLM"/>
    </source>
</evidence>
<comment type="caution">
    <text evidence="9">The sequence shown here is derived from an EMBL/GenBank/DDBJ whole genome shotgun (WGS) entry which is preliminary data.</text>
</comment>
<evidence type="ECO:0000256" key="5">
    <source>
        <dbReference type="ARBA" id="ARBA00022692"/>
    </source>
</evidence>
<keyword evidence="7 8" id="KW-0472">Membrane</keyword>
<dbReference type="EMBL" id="NRJG01000112">
    <property type="protein sequence ID" value="RIY36212.1"/>
    <property type="molecule type" value="Genomic_DNA"/>
</dbReference>
<feature type="transmembrane region" description="Helical" evidence="8">
    <location>
        <begin position="107"/>
        <end position="125"/>
    </location>
</feature>
<evidence type="ECO:0000313" key="9">
    <source>
        <dbReference type="EMBL" id="RIY36212.1"/>
    </source>
</evidence>
<keyword evidence="4" id="KW-1003">Cell membrane</keyword>
<sequence>MLFSFLLLFYKNKLNLLTLADDNIKTLGVNLKALKLVICLLALLLTSCVISVVGTIGFVGLLAPHIAQKLVGKDNRVKIIACMAVGSILLLLSDLVSRVVLCPAETPAGLIIAMLGSPYFLYLAISKK</sequence>
<dbReference type="InterPro" id="IPR000522">
    <property type="entry name" value="ABC_transptr_permease_BtuC"/>
</dbReference>
<dbReference type="PANTHER" id="PTHR30472">
    <property type="entry name" value="FERRIC ENTEROBACTIN TRANSPORT SYSTEM PERMEASE PROTEIN"/>
    <property type="match status" value="1"/>
</dbReference>
<protein>
    <recommendedName>
        <fullName evidence="11">Iron complex transport system permease protein</fullName>
    </recommendedName>
</protein>
<feature type="transmembrane region" description="Helical" evidence="8">
    <location>
        <begin position="79"/>
        <end position="101"/>
    </location>
</feature>
<reference evidence="9 10" key="1">
    <citation type="submission" date="2017-08" db="EMBL/GenBank/DDBJ databases">
        <title>Reclassification of Bisgaard taxon 37 and 44.</title>
        <authorList>
            <person name="Christensen H."/>
        </authorList>
    </citation>
    <scope>NUCLEOTIDE SEQUENCE [LARGE SCALE GENOMIC DNA]</scope>
    <source>
        <strain evidence="9 10">111</strain>
    </source>
</reference>
<evidence type="ECO:0000256" key="8">
    <source>
        <dbReference type="SAM" id="Phobius"/>
    </source>
</evidence>
<comment type="subcellular location">
    <subcellularLocation>
        <location evidence="1">Cell membrane</location>
        <topology evidence="1">Multi-pass membrane protein</topology>
    </subcellularLocation>
</comment>
<name>A0A3A1YDH4_9GAMM</name>
<evidence type="ECO:0000256" key="7">
    <source>
        <dbReference type="ARBA" id="ARBA00023136"/>
    </source>
</evidence>
<dbReference type="PANTHER" id="PTHR30472:SF25">
    <property type="entry name" value="ABC TRANSPORTER PERMEASE PROTEIN MJ0876-RELATED"/>
    <property type="match status" value="1"/>
</dbReference>
<accession>A0A3A1YDH4</accession>
<dbReference type="OrthoDB" id="9055647at2"/>
<dbReference type="Proteomes" id="UP000265916">
    <property type="component" value="Unassembled WGS sequence"/>
</dbReference>
<organism evidence="9 10">
    <name type="scientific">Psittacicella hinzii</name>
    <dbReference type="NCBI Taxonomy" id="2028575"/>
    <lineage>
        <taxon>Bacteria</taxon>
        <taxon>Pseudomonadati</taxon>
        <taxon>Pseudomonadota</taxon>
        <taxon>Gammaproteobacteria</taxon>
        <taxon>Pasteurellales</taxon>
        <taxon>Psittacicellaceae</taxon>
        <taxon>Psittacicella</taxon>
    </lineage>
</organism>
<keyword evidence="5 8" id="KW-0812">Transmembrane</keyword>
<comment type="similarity">
    <text evidence="2">Belongs to the binding-protein-dependent transport system permease family. FecCD subfamily.</text>
</comment>
<evidence type="ECO:0000256" key="3">
    <source>
        <dbReference type="ARBA" id="ARBA00022448"/>
    </source>
</evidence>
<proteinExistence type="inferred from homology"/>
<evidence type="ECO:0000256" key="4">
    <source>
        <dbReference type="ARBA" id="ARBA00022475"/>
    </source>
</evidence>
<dbReference type="InterPro" id="IPR037294">
    <property type="entry name" value="ABC_BtuC-like"/>
</dbReference>
<dbReference type="AlphaFoldDB" id="A0A3A1YDH4"/>
<dbReference type="GO" id="GO:0005886">
    <property type="term" value="C:plasma membrane"/>
    <property type="evidence" value="ECO:0007669"/>
    <property type="project" value="UniProtKB-SubCell"/>
</dbReference>
<keyword evidence="3" id="KW-0813">Transport</keyword>
<keyword evidence="6 8" id="KW-1133">Transmembrane helix</keyword>
<evidence type="ECO:0000256" key="2">
    <source>
        <dbReference type="ARBA" id="ARBA00007935"/>
    </source>
</evidence>